<accession>G4T5M8</accession>
<name>G4T5M8_SERID</name>
<comment type="subcellular location">
    <subcellularLocation>
        <location evidence="1">Membrane</location>
        <topology evidence="1">Multi-pass membrane protein</topology>
    </subcellularLocation>
</comment>
<dbReference type="HOGENOM" id="CLU_083413_1_0_1"/>
<evidence type="ECO:0000259" key="7">
    <source>
        <dbReference type="Pfam" id="PF01284"/>
    </source>
</evidence>
<evidence type="ECO:0000256" key="2">
    <source>
        <dbReference type="ARBA" id="ARBA00022692"/>
    </source>
</evidence>
<feature type="transmembrane region" description="Helical" evidence="6">
    <location>
        <begin position="67"/>
        <end position="86"/>
    </location>
</feature>
<keyword evidence="3 6" id="KW-1133">Transmembrane helix</keyword>
<feature type="domain" description="MARVEL" evidence="7">
    <location>
        <begin position="8"/>
        <end position="132"/>
    </location>
</feature>
<evidence type="ECO:0000256" key="3">
    <source>
        <dbReference type="ARBA" id="ARBA00022989"/>
    </source>
</evidence>
<organism evidence="8 9">
    <name type="scientific">Serendipita indica (strain DSM 11827)</name>
    <name type="common">Root endophyte fungus</name>
    <name type="synonym">Piriformospora indica</name>
    <dbReference type="NCBI Taxonomy" id="1109443"/>
    <lineage>
        <taxon>Eukaryota</taxon>
        <taxon>Fungi</taxon>
        <taxon>Dikarya</taxon>
        <taxon>Basidiomycota</taxon>
        <taxon>Agaricomycotina</taxon>
        <taxon>Agaricomycetes</taxon>
        <taxon>Sebacinales</taxon>
        <taxon>Serendipitaceae</taxon>
        <taxon>Serendipita</taxon>
    </lineage>
</organism>
<evidence type="ECO:0000313" key="8">
    <source>
        <dbReference type="EMBL" id="CCA66612.1"/>
    </source>
</evidence>
<evidence type="ECO:0000256" key="1">
    <source>
        <dbReference type="ARBA" id="ARBA00004141"/>
    </source>
</evidence>
<proteinExistence type="predicted"/>
<evidence type="ECO:0000256" key="4">
    <source>
        <dbReference type="ARBA" id="ARBA00023136"/>
    </source>
</evidence>
<dbReference type="OrthoDB" id="3364107at2759"/>
<reference evidence="8 9" key="1">
    <citation type="journal article" date="2011" name="PLoS Pathog.">
        <title>Endophytic Life Strategies Decoded by Genome and Transcriptome Analyses of the Mutualistic Root Symbiont Piriformospora indica.</title>
        <authorList>
            <person name="Zuccaro A."/>
            <person name="Lahrmann U."/>
            <person name="Guldener U."/>
            <person name="Langen G."/>
            <person name="Pfiffi S."/>
            <person name="Biedenkopf D."/>
            <person name="Wong P."/>
            <person name="Samans B."/>
            <person name="Grimm C."/>
            <person name="Basiewicz M."/>
            <person name="Murat C."/>
            <person name="Martin F."/>
            <person name="Kogel K.H."/>
        </authorList>
    </citation>
    <scope>NUCLEOTIDE SEQUENCE [LARGE SCALE GENOMIC DNA]</scope>
    <source>
        <strain evidence="8 9">DSM 11827</strain>
    </source>
</reference>
<dbReference type="OMA" id="SRGHYVW"/>
<evidence type="ECO:0000256" key="5">
    <source>
        <dbReference type="SAM" id="MobiDB-lite"/>
    </source>
</evidence>
<keyword evidence="4 6" id="KW-0472">Membrane</keyword>
<dbReference type="PANTHER" id="PTHR37451">
    <property type="entry name" value="MARVEL DOMAIN"/>
    <property type="match status" value="1"/>
</dbReference>
<feature type="transmembrane region" description="Helical" evidence="6">
    <location>
        <begin position="127"/>
        <end position="149"/>
    </location>
</feature>
<evidence type="ECO:0000256" key="6">
    <source>
        <dbReference type="SAM" id="Phobius"/>
    </source>
</evidence>
<keyword evidence="9" id="KW-1185">Reference proteome</keyword>
<dbReference type="InParanoid" id="G4T5M8"/>
<sequence length="257" mass="27879">MHLFAMLRLILLGTTLLFSLITLGLAANLVDKLGDQWSFPGFAVAVSVLTILAVVPMIVIDLLRRGALMSWVVVELPIMGILWVLWLSSAALSTSVGLFLGDCSSFSFDSALESLCRQYSALQAFSWLNWLLVKTYVIVTLALAILALMKGHKRVWFSPVSDLSFSPTHTHSGEPKIPPPATAPGGYNPDPRMAHNHSASPSSGYPPNQPPTLYSPPSGQYPPQQQPYQSPYPNQGPAQYGSPVQTYQSPPPHAAQV</sequence>
<dbReference type="STRING" id="1109443.G4T5M8"/>
<dbReference type="InterPro" id="IPR008253">
    <property type="entry name" value="Marvel"/>
</dbReference>
<evidence type="ECO:0000313" key="9">
    <source>
        <dbReference type="Proteomes" id="UP000007148"/>
    </source>
</evidence>
<dbReference type="EMBL" id="CAFZ01000003">
    <property type="protein sequence ID" value="CCA66612.1"/>
    <property type="molecule type" value="Genomic_DNA"/>
</dbReference>
<keyword evidence="2 6" id="KW-0812">Transmembrane</keyword>
<gene>
    <name evidence="8" type="ORF">PIIN_00295</name>
</gene>
<dbReference type="Proteomes" id="UP000007148">
    <property type="component" value="Unassembled WGS sequence"/>
</dbReference>
<dbReference type="eggNOG" id="ENOG502SPUH">
    <property type="taxonomic scope" value="Eukaryota"/>
</dbReference>
<dbReference type="Pfam" id="PF01284">
    <property type="entry name" value="MARVEL"/>
    <property type="match status" value="1"/>
</dbReference>
<feature type="compositionally biased region" description="Polar residues" evidence="5">
    <location>
        <begin position="197"/>
        <end position="206"/>
    </location>
</feature>
<comment type="caution">
    <text evidence="8">The sequence shown here is derived from an EMBL/GenBank/DDBJ whole genome shotgun (WGS) entry which is preliminary data.</text>
</comment>
<dbReference type="PANTHER" id="PTHR37451:SF1">
    <property type="entry name" value="MARVEL DOMAIN-CONTAINING PROTEIN"/>
    <property type="match status" value="1"/>
</dbReference>
<feature type="compositionally biased region" description="Low complexity" evidence="5">
    <location>
        <begin position="215"/>
        <end position="237"/>
    </location>
</feature>
<protein>
    <recommendedName>
        <fullName evidence="7">MARVEL domain-containing protein</fullName>
    </recommendedName>
</protein>
<dbReference type="GO" id="GO:0016020">
    <property type="term" value="C:membrane"/>
    <property type="evidence" value="ECO:0007669"/>
    <property type="project" value="UniProtKB-SubCell"/>
</dbReference>
<dbReference type="AlphaFoldDB" id="G4T5M8"/>
<feature type="region of interest" description="Disordered" evidence="5">
    <location>
        <begin position="168"/>
        <end position="257"/>
    </location>
</feature>
<feature type="transmembrane region" description="Helical" evidence="6">
    <location>
        <begin position="42"/>
        <end position="60"/>
    </location>
</feature>